<reference evidence="1 2" key="1">
    <citation type="submission" date="2018-03" db="EMBL/GenBank/DDBJ databases">
        <title>Bioinformatic expansion and discovery of thiopeptide antibiotics.</title>
        <authorList>
            <person name="Schwalen C.J."/>
            <person name="Hudson G.A."/>
            <person name="Mitchell D.A."/>
        </authorList>
    </citation>
    <scope>NUCLEOTIDE SEQUENCE [LARGE SCALE GENOMIC DNA]</scope>
    <source>
        <strain evidence="1 2">ATCC 21389</strain>
    </source>
</reference>
<name>A0A2V4N8S4_9ACTN</name>
<comment type="caution">
    <text evidence="1">The sequence shown here is derived from an EMBL/GenBank/DDBJ whole genome shotgun (WGS) entry which is preliminary data.</text>
</comment>
<dbReference type="Proteomes" id="UP000248039">
    <property type="component" value="Unassembled WGS sequence"/>
</dbReference>
<dbReference type="RefSeq" id="WP_110671931.1">
    <property type="nucleotide sequence ID" value="NZ_PYBW01000088.1"/>
</dbReference>
<gene>
    <name evidence="1" type="ORF">C7C46_23690</name>
</gene>
<keyword evidence="2" id="KW-1185">Reference proteome</keyword>
<dbReference type="EMBL" id="PYBW01000088">
    <property type="protein sequence ID" value="PYC75797.1"/>
    <property type="molecule type" value="Genomic_DNA"/>
</dbReference>
<evidence type="ECO:0000313" key="1">
    <source>
        <dbReference type="EMBL" id="PYC75797.1"/>
    </source>
</evidence>
<evidence type="ECO:0000313" key="2">
    <source>
        <dbReference type="Proteomes" id="UP000248039"/>
    </source>
</evidence>
<organism evidence="1 2">
    <name type="scientific">Streptomyces tateyamensis</name>
    <dbReference type="NCBI Taxonomy" id="565073"/>
    <lineage>
        <taxon>Bacteria</taxon>
        <taxon>Bacillati</taxon>
        <taxon>Actinomycetota</taxon>
        <taxon>Actinomycetes</taxon>
        <taxon>Kitasatosporales</taxon>
        <taxon>Streptomycetaceae</taxon>
        <taxon>Streptomyces</taxon>
    </lineage>
</organism>
<protein>
    <submittedName>
        <fullName evidence="1">Uncharacterized protein</fullName>
    </submittedName>
</protein>
<sequence length="771" mass="83071">MAFSYLSLQSFVRPPRLLVLAPEGEDWVAMSAAALGAVGKVWGGCASAVVPVSAASHAALAPFLSRYQPDHILEYQPTWTTVDLIHPGILERELRGLNLDEQSFSFNKELLASDTWHGHADGAALRAAAERLRAAHGGNSFDRSQPWPFHLADDPDESGFTALKDVASQPTGGVPIGQIHTPAALSAAARLGVLLTAACDEAQGPKSEADWLARVTGTPWNADDTASPFDAAAALCTRIHRGYDTDRSSDLVVLGDRPEDFALAQLARQVYGATRWLPGGALAWHHLPLSPRPEPVTVASASLSEEEIRAHLTDRWNTRGIRVHGADTMPVTIVSPSELWPTGRDQVALLNAWDVPLSLPMEETSDGSLVSAVRMPIQVPAPLDAARHRWQVGMISTGHPVPPLSDLFGPRLVAAGDERETFVRAADGGITYASNRVDFVPTGASLAGSLAGPRLVWPSLERILRLTAEPDEVRPSPAGKRARVARRLLGSRAAVEALAAPASWALLSHWLPGHNRSALPADSVWQLKSGVFLTWEAIAAASGDWAQAELRARIDAWSACGLLRRGLVLGCHDCPRVEFYPIAEVAQRYTCRRCGSSNILEQPRWKPARNEPTWFYELHPAITELIDNDGNYDLLATQFLRSKAWAGACLVTEEFELVQNGKAVVEFDFAAATVEGLFLGESKKNDCLADSAKATLTELNKLLNGCRALGATHLVLATPKNAWKQATIDAIDKQLQGDAAHGASSPQVLLLTGLGTDPKILTLDGKPFTMD</sequence>
<accession>A0A2V4N8S4</accession>
<proteinExistence type="predicted"/>
<dbReference type="AlphaFoldDB" id="A0A2V4N8S4"/>
<dbReference type="OrthoDB" id="3886134at2"/>